<keyword evidence="3" id="KW-1185">Reference proteome</keyword>
<evidence type="ECO:0000256" key="1">
    <source>
        <dbReference type="SAM" id="MobiDB-lite"/>
    </source>
</evidence>
<reference evidence="3" key="1">
    <citation type="journal article" date="2010" name="Nat. Biotechnol.">
        <title>Draft genome sequence of the oilseed species Ricinus communis.</title>
        <authorList>
            <person name="Chan A.P."/>
            <person name="Crabtree J."/>
            <person name="Zhao Q."/>
            <person name="Lorenzi H."/>
            <person name="Orvis J."/>
            <person name="Puiu D."/>
            <person name="Melake-Berhan A."/>
            <person name="Jones K.M."/>
            <person name="Redman J."/>
            <person name="Chen G."/>
            <person name="Cahoon E.B."/>
            <person name="Gedil M."/>
            <person name="Stanke M."/>
            <person name="Haas B.J."/>
            <person name="Wortman J.R."/>
            <person name="Fraser-Liggett C.M."/>
            <person name="Ravel J."/>
            <person name="Rabinowicz P.D."/>
        </authorList>
    </citation>
    <scope>NUCLEOTIDE SEQUENCE [LARGE SCALE GENOMIC DNA]</scope>
    <source>
        <strain evidence="3">cv. Hale</strain>
    </source>
</reference>
<proteinExistence type="predicted"/>
<gene>
    <name evidence="2" type="ORF">RCOM_1793680</name>
</gene>
<protein>
    <submittedName>
        <fullName evidence="2">Uncharacterized protein</fullName>
    </submittedName>
</protein>
<evidence type="ECO:0000313" key="2">
    <source>
        <dbReference type="EMBL" id="EEF25041.1"/>
    </source>
</evidence>
<dbReference type="EMBL" id="EQ980655">
    <property type="protein sequence ID" value="EEF25041.1"/>
    <property type="molecule type" value="Genomic_DNA"/>
</dbReference>
<organism evidence="2 3">
    <name type="scientific">Ricinus communis</name>
    <name type="common">Castor bean</name>
    <dbReference type="NCBI Taxonomy" id="3988"/>
    <lineage>
        <taxon>Eukaryota</taxon>
        <taxon>Viridiplantae</taxon>
        <taxon>Streptophyta</taxon>
        <taxon>Embryophyta</taxon>
        <taxon>Tracheophyta</taxon>
        <taxon>Spermatophyta</taxon>
        <taxon>Magnoliopsida</taxon>
        <taxon>eudicotyledons</taxon>
        <taxon>Gunneridae</taxon>
        <taxon>Pentapetalae</taxon>
        <taxon>rosids</taxon>
        <taxon>fabids</taxon>
        <taxon>Malpighiales</taxon>
        <taxon>Euphorbiaceae</taxon>
        <taxon>Acalyphoideae</taxon>
        <taxon>Acalypheae</taxon>
        <taxon>Ricinus</taxon>
    </lineage>
</organism>
<accession>B9TGH2</accession>
<feature type="region of interest" description="Disordered" evidence="1">
    <location>
        <begin position="1"/>
        <end position="25"/>
    </location>
</feature>
<sequence>MQAGDLVNDDHRRPCPQAPDRPGPAAVAKLELGKPLEHVAHRPAPRSSASACLRPDQKLLDLALRRQPHRHRQGPRAEGRVETMPGHAAAHLDALAVEHAQRSKRGKALLEVGQARGREPGLAVGGQQGRIDRPRLQLGHQSARRRRRAGRGPQQEGDALRDGRLRLAEVGVRHHRHRPLLAWPDDVAGQDARQHAAVADAGNPVTHLDRNAQAIAGGRPARQVDRSGHRVPRRGFQQLTTDHRPVPACEIRRRHGQLGRAEQPARPFLVGQDHRPQAIAGVVAG</sequence>
<name>B9TGH2_RICCO</name>
<feature type="region of interest" description="Disordered" evidence="1">
    <location>
        <begin position="119"/>
        <end position="163"/>
    </location>
</feature>
<dbReference type="Proteomes" id="UP000008311">
    <property type="component" value="Unassembled WGS sequence"/>
</dbReference>
<dbReference type="InParanoid" id="B9TGH2"/>
<feature type="non-terminal residue" evidence="2">
    <location>
        <position position="285"/>
    </location>
</feature>
<evidence type="ECO:0000313" key="3">
    <source>
        <dbReference type="Proteomes" id="UP000008311"/>
    </source>
</evidence>
<dbReference type="AlphaFoldDB" id="B9TGH2"/>